<evidence type="ECO:0000313" key="3">
    <source>
        <dbReference type="Proteomes" id="UP000295197"/>
    </source>
</evidence>
<sequence>MNKNSIIAGIIVGAIAPLLAYLVMTYTTLQQSYFAEKPIALYVLAAVVNLVIIRFAYRGQKEALAKGVVLITFLAMIAFVVLTKFKI</sequence>
<feature type="transmembrane region" description="Helical" evidence="1">
    <location>
        <begin position="6"/>
        <end position="27"/>
    </location>
</feature>
<accession>A0A4R3VS55</accession>
<keyword evidence="1" id="KW-0812">Transmembrane</keyword>
<gene>
    <name evidence="2" type="ORF">EDC17_102615</name>
</gene>
<organism evidence="2 3">
    <name type="scientific">Sphingobacterium alimentarium</name>
    <dbReference type="NCBI Taxonomy" id="797292"/>
    <lineage>
        <taxon>Bacteria</taxon>
        <taxon>Pseudomonadati</taxon>
        <taxon>Bacteroidota</taxon>
        <taxon>Sphingobacteriia</taxon>
        <taxon>Sphingobacteriales</taxon>
        <taxon>Sphingobacteriaceae</taxon>
        <taxon>Sphingobacterium</taxon>
    </lineage>
</organism>
<name>A0A4R3VS55_9SPHI</name>
<dbReference type="Proteomes" id="UP000295197">
    <property type="component" value="Unassembled WGS sequence"/>
</dbReference>
<keyword evidence="1" id="KW-1133">Transmembrane helix</keyword>
<protein>
    <submittedName>
        <fullName evidence="2">Uncharacterized protein</fullName>
    </submittedName>
</protein>
<feature type="transmembrane region" description="Helical" evidence="1">
    <location>
        <begin position="39"/>
        <end position="57"/>
    </location>
</feature>
<evidence type="ECO:0000313" key="2">
    <source>
        <dbReference type="EMBL" id="TCV11832.1"/>
    </source>
</evidence>
<comment type="caution">
    <text evidence="2">The sequence shown here is derived from an EMBL/GenBank/DDBJ whole genome shotgun (WGS) entry which is preliminary data.</text>
</comment>
<proteinExistence type="predicted"/>
<dbReference type="EMBL" id="SMBZ01000026">
    <property type="protein sequence ID" value="TCV11832.1"/>
    <property type="molecule type" value="Genomic_DNA"/>
</dbReference>
<feature type="transmembrane region" description="Helical" evidence="1">
    <location>
        <begin position="63"/>
        <end position="82"/>
    </location>
</feature>
<reference evidence="2 3" key="1">
    <citation type="submission" date="2019-03" db="EMBL/GenBank/DDBJ databases">
        <title>Genomic Encyclopedia of Type Strains, Phase IV (KMG-IV): sequencing the most valuable type-strain genomes for metagenomic binning, comparative biology and taxonomic classification.</title>
        <authorList>
            <person name="Goeker M."/>
        </authorList>
    </citation>
    <scope>NUCLEOTIDE SEQUENCE [LARGE SCALE GENOMIC DNA]</scope>
    <source>
        <strain evidence="2 3">DSM 22362</strain>
    </source>
</reference>
<dbReference type="AlphaFoldDB" id="A0A4R3VS55"/>
<keyword evidence="1" id="KW-0472">Membrane</keyword>
<dbReference type="RefSeq" id="WP_132777994.1">
    <property type="nucleotide sequence ID" value="NZ_SMBZ01000026.1"/>
</dbReference>
<dbReference type="OrthoDB" id="711457at2"/>
<evidence type="ECO:0000256" key="1">
    <source>
        <dbReference type="SAM" id="Phobius"/>
    </source>
</evidence>
<keyword evidence="3" id="KW-1185">Reference proteome</keyword>